<protein>
    <recommendedName>
        <fullName evidence="4">Integral membrane protein</fullName>
    </recommendedName>
</protein>
<sequence length="141" mass="15901">MNPSLMFTIANSIALLSWIVLILTPNQNKVIPYLRVLISGLFLGGLYIFSLSLGFGKAEGNFSSLESVRSLFTNDEFLLAGWVHYLSFDLFIGTWEAEDGKLNGIHRLYLVPIHFLTFYYGPAGLVLYLVVKVIKTKRFGF</sequence>
<comment type="caution">
    <text evidence="2">The sequence shown here is derived from an EMBL/GenBank/DDBJ whole genome shotgun (WGS) entry which is preliminary data.</text>
</comment>
<keyword evidence="1" id="KW-1133">Transmembrane helix</keyword>
<reference evidence="3" key="1">
    <citation type="journal article" date="2019" name="Microbiol. Immunol.">
        <title>Molecular and phenotypic characterization of Leptospira johnsonii sp. nov., Leptospira ellinghausenii sp. nov. and Leptospira ryugenii sp. nov. isolated from soil and water in Japan.</title>
        <authorList>
            <person name="Masuzawa T."/>
            <person name="Saito M."/>
            <person name="Nakao R."/>
            <person name="Nikaido Y."/>
            <person name="Matsumoto M."/>
            <person name="Ogawa M."/>
            <person name="Yokoyama M."/>
            <person name="Hidaka Y."/>
            <person name="Tomita J."/>
            <person name="Sakakibara K."/>
            <person name="Suzuki K."/>
            <person name="Yasuda S."/>
            <person name="Sato H."/>
            <person name="Yamaguchi M."/>
            <person name="Yoshida S.I."/>
            <person name="Koizumi N."/>
            <person name="Kawamura Y."/>
        </authorList>
    </citation>
    <scope>NUCLEOTIDE SEQUENCE [LARGE SCALE GENOMIC DNA]</scope>
    <source>
        <strain evidence="3">E18</strain>
    </source>
</reference>
<proteinExistence type="predicted"/>
<evidence type="ECO:0000256" key="1">
    <source>
        <dbReference type="SAM" id="Phobius"/>
    </source>
</evidence>
<dbReference type="Proteomes" id="UP000245206">
    <property type="component" value="Unassembled WGS sequence"/>
</dbReference>
<organism evidence="2 3">
    <name type="scientific">Leptospira ellinghausenii</name>
    <dbReference type="NCBI Taxonomy" id="1917822"/>
    <lineage>
        <taxon>Bacteria</taxon>
        <taxon>Pseudomonadati</taxon>
        <taxon>Spirochaetota</taxon>
        <taxon>Spirochaetia</taxon>
        <taxon>Leptospirales</taxon>
        <taxon>Leptospiraceae</taxon>
        <taxon>Leptospira</taxon>
    </lineage>
</organism>
<dbReference type="EMBL" id="BFAZ01000009">
    <property type="protein sequence ID" value="GBF43830.1"/>
    <property type="molecule type" value="Genomic_DNA"/>
</dbReference>
<evidence type="ECO:0008006" key="4">
    <source>
        <dbReference type="Google" id="ProtNLM"/>
    </source>
</evidence>
<dbReference type="OrthoDB" id="345237at2"/>
<name>A0A2P2DGY1_9LEPT</name>
<keyword evidence="1" id="KW-0812">Transmembrane</keyword>
<evidence type="ECO:0000313" key="3">
    <source>
        <dbReference type="Proteomes" id="UP000245206"/>
    </source>
</evidence>
<feature type="transmembrane region" description="Helical" evidence="1">
    <location>
        <begin position="36"/>
        <end position="55"/>
    </location>
</feature>
<evidence type="ECO:0000313" key="2">
    <source>
        <dbReference type="EMBL" id="GBF43830.1"/>
    </source>
</evidence>
<feature type="transmembrane region" description="Helical" evidence="1">
    <location>
        <begin position="109"/>
        <end position="131"/>
    </location>
</feature>
<dbReference type="AlphaFoldDB" id="A0A2P2DGY1"/>
<keyword evidence="3" id="KW-1185">Reference proteome</keyword>
<dbReference type="RefSeq" id="WP_108960695.1">
    <property type="nucleotide sequence ID" value="NZ_BFAZ01000009.1"/>
</dbReference>
<dbReference type="Pfam" id="PF14108">
    <property type="entry name" value="ABA4-like"/>
    <property type="match status" value="1"/>
</dbReference>
<keyword evidence="1" id="KW-0472">Membrane</keyword>
<feature type="transmembrane region" description="Helical" evidence="1">
    <location>
        <begin position="6"/>
        <end position="24"/>
    </location>
</feature>
<dbReference type="InterPro" id="IPR025461">
    <property type="entry name" value="ABA4-like"/>
</dbReference>
<accession>A0A2P2DGY1</accession>
<gene>
    <name evidence="2" type="ORF">LPTSP2_31330</name>
</gene>